<proteinExistence type="predicted"/>
<feature type="domain" description="ATP-cone" evidence="4">
    <location>
        <begin position="3"/>
        <end position="95"/>
    </location>
</feature>
<keyword evidence="6" id="KW-1185">Reference proteome</keyword>
<accession>A0A1Q6DSC9</accession>
<keyword evidence="1 3" id="KW-0547">Nucleotide-binding</keyword>
<dbReference type="InterPro" id="IPR005144">
    <property type="entry name" value="ATP-cone_dom"/>
</dbReference>
<evidence type="ECO:0000313" key="5">
    <source>
        <dbReference type="EMBL" id="OKY77276.1"/>
    </source>
</evidence>
<protein>
    <submittedName>
        <fullName evidence="5">ATP cone domain containing protein</fullName>
    </submittedName>
</protein>
<evidence type="ECO:0000313" key="6">
    <source>
        <dbReference type="Proteomes" id="UP000185744"/>
    </source>
</evidence>
<gene>
    <name evidence="5" type="ORF">BTN85_1924</name>
</gene>
<dbReference type="AlphaFoldDB" id="A0A1Q6DSC9"/>
<organism evidence="5 6">
    <name type="scientific">Methanohalarchaeum thermophilum</name>
    <dbReference type="NCBI Taxonomy" id="1903181"/>
    <lineage>
        <taxon>Archaea</taxon>
        <taxon>Methanobacteriati</taxon>
        <taxon>Methanobacteriota</taxon>
        <taxon>Methanonatronarchaeia</taxon>
        <taxon>Methanonatronarchaeales</taxon>
        <taxon>Methanonatronarchaeaceae</taxon>
        <taxon>Candidatus Methanohalarchaeum</taxon>
    </lineage>
</organism>
<dbReference type="GO" id="GO:0005524">
    <property type="term" value="F:ATP binding"/>
    <property type="evidence" value="ECO:0007669"/>
    <property type="project" value="UniProtKB-UniRule"/>
</dbReference>
<sequence length="151" mass="17525">MVEKVLKRDGEYEPFIKEKIIVSALNAGLSLEKARKVALDIEDTFDKKEKVRTSEIKKKLFKYMSQDRKIPEKTPDELMAKIEETEEHLEEDVVEFGSSEIILIALEDLDRFNQLSRNISQKENVKIREVNEVDSKIVVEIQVFSPSQTLI</sequence>
<dbReference type="Proteomes" id="UP000185744">
    <property type="component" value="Unassembled WGS sequence"/>
</dbReference>
<dbReference type="InParanoid" id="A0A1Q6DSC9"/>
<reference evidence="5" key="1">
    <citation type="submission" date="2016-12" db="EMBL/GenBank/DDBJ databases">
        <title>Discovery of methanogenic haloarchaea.</title>
        <authorList>
            <person name="Sorokin D.Y."/>
            <person name="Makarova K.S."/>
            <person name="Abbas B."/>
            <person name="Ferrer M."/>
            <person name="Golyshin P.N."/>
        </authorList>
    </citation>
    <scope>NUCLEOTIDE SEQUENCE [LARGE SCALE GENOMIC DNA]</scope>
    <source>
        <strain evidence="5">HMET1</strain>
    </source>
</reference>
<dbReference type="PROSITE" id="PS51161">
    <property type="entry name" value="ATP_CONE"/>
    <property type="match status" value="1"/>
</dbReference>
<keyword evidence="2 3" id="KW-0067">ATP-binding</keyword>
<dbReference type="EMBL" id="MSDW01000002">
    <property type="protein sequence ID" value="OKY77276.1"/>
    <property type="molecule type" value="Genomic_DNA"/>
</dbReference>
<evidence type="ECO:0000256" key="3">
    <source>
        <dbReference type="PROSITE-ProRule" id="PRU00492"/>
    </source>
</evidence>
<evidence type="ECO:0000256" key="2">
    <source>
        <dbReference type="ARBA" id="ARBA00022840"/>
    </source>
</evidence>
<evidence type="ECO:0000256" key="1">
    <source>
        <dbReference type="ARBA" id="ARBA00022741"/>
    </source>
</evidence>
<evidence type="ECO:0000259" key="4">
    <source>
        <dbReference type="PROSITE" id="PS51161"/>
    </source>
</evidence>
<name>A0A1Q6DSC9_METT1</name>
<comment type="caution">
    <text evidence="5">The sequence shown here is derived from an EMBL/GenBank/DDBJ whole genome shotgun (WGS) entry which is preliminary data.</text>
</comment>